<sequence length="46" mass="5400">QTLQGEYTITVSFLLKEDTLWAKRGHEVAFGQYIYEVAKEREEHKG</sequence>
<dbReference type="Proteomes" id="UP000003755">
    <property type="component" value="Unassembled WGS sequence"/>
</dbReference>
<organism evidence="2 3">
    <name type="scientific">Blautia hansenii DSM 20583</name>
    <dbReference type="NCBI Taxonomy" id="537007"/>
    <lineage>
        <taxon>Bacteria</taxon>
        <taxon>Bacillati</taxon>
        <taxon>Bacillota</taxon>
        <taxon>Clostridia</taxon>
        <taxon>Lachnospirales</taxon>
        <taxon>Lachnospiraceae</taxon>
        <taxon>Blautia</taxon>
    </lineage>
</organism>
<feature type="non-terminal residue" evidence="2">
    <location>
        <position position="46"/>
    </location>
</feature>
<dbReference type="Gene3D" id="2.60.40.10">
    <property type="entry name" value="Immunoglobulins"/>
    <property type="match status" value="1"/>
</dbReference>
<dbReference type="EMBL" id="ABYU02000060">
    <property type="protein sequence ID" value="EEX20084.1"/>
    <property type="molecule type" value="Genomic_DNA"/>
</dbReference>
<feature type="non-terminal residue" evidence="2">
    <location>
        <position position="1"/>
    </location>
</feature>
<evidence type="ECO:0000313" key="2">
    <source>
        <dbReference type="EMBL" id="EEX20084.1"/>
    </source>
</evidence>
<reference evidence="2" key="1">
    <citation type="submission" date="2009-09" db="EMBL/GenBank/DDBJ databases">
        <authorList>
            <person name="Weinstock G."/>
            <person name="Sodergren E."/>
            <person name="Clifton S."/>
            <person name="Fulton L."/>
            <person name="Fulton B."/>
            <person name="Courtney L."/>
            <person name="Fronick C."/>
            <person name="Harrison M."/>
            <person name="Strong C."/>
            <person name="Farmer C."/>
            <person name="Delahaunty K."/>
            <person name="Markovic C."/>
            <person name="Hall O."/>
            <person name="Minx P."/>
            <person name="Tomlinson C."/>
            <person name="Mitreva M."/>
            <person name="Nelson J."/>
            <person name="Hou S."/>
            <person name="Wollam A."/>
            <person name="Pepin K.H."/>
            <person name="Johnson M."/>
            <person name="Bhonagiri V."/>
            <person name="Nash W.E."/>
            <person name="Warren W."/>
            <person name="Chinwalla A."/>
            <person name="Mardis E.R."/>
            <person name="Wilson R.K."/>
        </authorList>
    </citation>
    <scope>NUCLEOTIDE SEQUENCE [LARGE SCALE GENOMIC DNA]</scope>
    <source>
        <strain evidence="2">DSM 20583</strain>
    </source>
</reference>
<dbReference type="Pfam" id="PF16353">
    <property type="entry name" value="LacZ_4"/>
    <property type="match status" value="1"/>
</dbReference>
<name>C9LCT2_BLAHA</name>
<keyword evidence="3" id="KW-1185">Reference proteome</keyword>
<accession>C9LCT2</accession>
<gene>
    <name evidence="2" type="ORF">BLAHAN_07249</name>
</gene>
<dbReference type="HOGENOM" id="CLU_3192714_0_0_9"/>
<dbReference type="SUPFAM" id="SSF49303">
    <property type="entry name" value="beta-Galactosidase/glucuronidase domain"/>
    <property type="match status" value="1"/>
</dbReference>
<feature type="domain" description="Beta-galactosidase" evidence="1">
    <location>
        <begin position="4"/>
        <end position="33"/>
    </location>
</feature>
<evidence type="ECO:0000259" key="1">
    <source>
        <dbReference type="Pfam" id="PF16353"/>
    </source>
</evidence>
<comment type="caution">
    <text evidence="2">The sequence shown here is derived from an EMBL/GenBank/DDBJ whole genome shotgun (WGS) entry which is preliminary data.</text>
</comment>
<dbReference type="InterPro" id="IPR032312">
    <property type="entry name" value="LacZ_4"/>
</dbReference>
<dbReference type="InterPro" id="IPR036156">
    <property type="entry name" value="Beta-gal/glucu_dom_sf"/>
</dbReference>
<proteinExistence type="predicted"/>
<dbReference type="AlphaFoldDB" id="C9LCT2"/>
<protein>
    <recommendedName>
        <fullName evidence="1">Beta-galactosidase domain-containing protein</fullName>
    </recommendedName>
</protein>
<evidence type="ECO:0000313" key="3">
    <source>
        <dbReference type="Proteomes" id="UP000003755"/>
    </source>
</evidence>
<dbReference type="InterPro" id="IPR013783">
    <property type="entry name" value="Ig-like_fold"/>
</dbReference>